<dbReference type="Proteomes" id="UP000632222">
    <property type="component" value="Unassembled WGS sequence"/>
</dbReference>
<comment type="caution">
    <text evidence="1">The sequence shown here is derived from an EMBL/GenBank/DDBJ whole genome shotgun (WGS) entry which is preliminary data.</text>
</comment>
<accession>A0ABQ2D7F0</accession>
<sequence>MNLTATPSTQGSISHALRGLIQNAVRSGATNIRVDLHPDRTLLGHNGTPPTRMEDLLSVVGEPKDWYSAHQDLQALLNPEWCTQIRVSTPTASAILNPKTSETLWTPEASSTSMEGTWWQIHGDNTTLTPQWLNQCAGFTDVDLQIGETLQPAPTKGALVLSSELLDLHLYTIDPDENQPGDHRSLHLGWNLIHIGSESCLPFTEIWHQAWESLSELGRPDLQDLLIRMHVVLTPEGQRQLLTPSRSPIPAHLNEDRLLQELKHTLKQLPLALATQAQPVLLQVTQGITQTELQQLSTQHKLPIDWLEVEMVRAGWRSCPEIQVDIHTGIPQPHQSWHQQYQTSPDIQAVLCNNLTRTLGAPSLPATLALPEDPITLKTTDLPLYLSTEGIKITDAPKVRAWVTDPRKRQPLLALVQGLVVCDEDESFFTESKDLRTAENLLYLALAAAP</sequence>
<evidence type="ECO:0000313" key="2">
    <source>
        <dbReference type="Proteomes" id="UP000632222"/>
    </source>
</evidence>
<dbReference type="RefSeq" id="WP_189004385.1">
    <property type="nucleotide sequence ID" value="NZ_BMOD01000014.1"/>
</dbReference>
<dbReference type="EMBL" id="BMOD01000014">
    <property type="protein sequence ID" value="GGJ44343.1"/>
    <property type="molecule type" value="Genomic_DNA"/>
</dbReference>
<protein>
    <submittedName>
        <fullName evidence="1">Uncharacterized protein</fullName>
    </submittedName>
</protein>
<gene>
    <name evidence="1" type="ORF">GCM10008938_33220</name>
</gene>
<organism evidence="1 2">
    <name type="scientific">Deinococcus roseus</name>
    <dbReference type="NCBI Taxonomy" id="392414"/>
    <lineage>
        <taxon>Bacteria</taxon>
        <taxon>Thermotogati</taxon>
        <taxon>Deinococcota</taxon>
        <taxon>Deinococci</taxon>
        <taxon>Deinococcales</taxon>
        <taxon>Deinococcaceae</taxon>
        <taxon>Deinococcus</taxon>
    </lineage>
</organism>
<proteinExistence type="predicted"/>
<name>A0ABQ2D7F0_9DEIO</name>
<keyword evidence="2" id="KW-1185">Reference proteome</keyword>
<reference evidence="2" key="1">
    <citation type="journal article" date="2019" name="Int. J. Syst. Evol. Microbiol.">
        <title>The Global Catalogue of Microorganisms (GCM) 10K type strain sequencing project: providing services to taxonomists for standard genome sequencing and annotation.</title>
        <authorList>
            <consortium name="The Broad Institute Genomics Platform"/>
            <consortium name="The Broad Institute Genome Sequencing Center for Infectious Disease"/>
            <person name="Wu L."/>
            <person name="Ma J."/>
        </authorList>
    </citation>
    <scope>NUCLEOTIDE SEQUENCE [LARGE SCALE GENOMIC DNA]</scope>
    <source>
        <strain evidence="2">JCM 14370</strain>
    </source>
</reference>
<evidence type="ECO:0000313" key="1">
    <source>
        <dbReference type="EMBL" id="GGJ44343.1"/>
    </source>
</evidence>